<feature type="compositionally biased region" description="Low complexity" evidence="1">
    <location>
        <begin position="161"/>
        <end position="171"/>
    </location>
</feature>
<name>A0A6J4TNK0_9ACTN</name>
<protein>
    <submittedName>
        <fullName evidence="2">Transcriptional regulator, AcrR family</fullName>
    </submittedName>
</protein>
<feature type="compositionally biased region" description="Basic residues" evidence="1">
    <location>
        <begin position="97"/>
        <end position="115"/>
    </location>
</feature>
<reference evidence="2" key="1">
    <citation type="submission" date="2020-02" db="EMBL/GenBank/DDBJ databases">
        <authorList>
            <person name="Meier V. D."/>
        </authorList>
    </citation>
    <scope>NUCLEOTIDE SEQUENCE</scope>
    <source>
        <strain evidence="2">AVDCRST_MAG30</strain>
    </source>
</reference>
<feature type="compositionally biased region" description="Low complexity" evidence="1">
    <location>
        <begin position="69"/>
        <end position="79"/>
    </location>
</feature>
<accession>A0A6J4TNK0</accession>
<feature type="compositionally biased region" description="Basic and acidic residues" evidence="1">
    <location>
        <begin position="172"/>
        <end position="196"/>
    </location>
</feature>
<feature type="non-terminal residue" evidence="2">
    <location>
        <position position="1"/>
    </location>
</feature>
<dbReference type="EMBL" id="CADCVS010000462">
    <property type="protein sequence ID" value="CAA9527853.1"/>
    <property type="molecule type" value="Genomic_DNA"/>
</dbReference>
<feature type="compositionally biased region" description="Basic residues" evidence="1">
    <location>
        <begin position="141"/>
        <end position="160"/>
    </location>
</feature>
<feature type="region of interest" description="Disordered" evidence="1">
    <location>
        <begin position="1"/>
        <end position="208"/>
    </location>
</feature>
<organism evidence="2">
    <name type="scientific">uncultured Solirubrobacteraceae bacterium</name>
    <dbReference type="NCBI Taxonomy" id="1162706"/>
    <lineage>
        <taxon>Bacteria</taxon>
        <taxon>Bacillati</taxon>
        <taxon>Actinomycetota</taxon>
        <taxon>Thermoleophilia</taxon>
        <taxon>Solirubrobacterales</taxon>
        <taxon>Solirubrobacteraceae</taxon>
        <taxon>environmental samples</taxon>
    </lineage>
</organism>
<feature type="compositionally biased region" description="Low complexity" evidence="1">
    <location>
        <begin position="116"/>
        <end position="131"/>
    </location>
</feature>
<sequence>AGRCPAQPRAPARGRHRGVRRVRTRGLGGRDRAARRGGARDGVPPLPDQGGPRRGGARRPADPPRRARPGGARAPRRVGGAAGVHDRGRGHEGARPRVLRGGRGGRRAVRQRRTRPPSAALRARQPAARARAGGRGGPRGPGRRGRPAAHGSGRRRRRAAAGRAPRPVAALPRRDAGRHAPRRERPADRPPADGRGARGGVRPPRRRL</sequence>
<feature type="compositionally biased region" description="Basic and acidic residues" evidence="1">
    <location>
        <begin position="84"/>
        <end position="95"/>
    </location>
</feature>
<feature type="non-terminal residue" evidence="2">
    <location>
        <position position="208"/>
    </location>
</feature>
<gene>
    <name evidence="2" type="ORF">AVDCRST_MAG30-3516</name>
</gene>
<dbReference type="AlphaFoldDB" id="A0A6J4TNK0"/>
<proteinExistence type="predicted"/>
<evidence type="ECO:0000313" key="2">
    <source>
        <dbReference type="EMBL" id="CAA9527853.1"/>
    </source>
</evidence>
<feature type="compositionally biased region" description="Low complexity" evidence="1">
    <location>
        <begin position="1"/>
        <end position="11"/>
    </location>
</feature>
<feature type="compositionally biased region" description="Basic residues" evidence="1">
    <location>
        <begin position="12"/>
        <end position="24"/>
    </location>
</feature>
<evidence type="ECO:0000256" key="1">
    <source>
        <dbReference type="SAM" id="MobiDB-lite"/>
    </source>
</evidence>